<dbReference type="RefSeq" id="XP_035697928.1">
    <property type="nucleotide sequence ID" value="XM_035842035.1"/>
</dbReference>
<feature type="signal peptide" evidence="6">
    <location>
        <begin position="1"/>
        <end position="22"/>
    </location>
</feature>
<dbReference type="Proteomes" id="UP000001554">
    <property type="component" value="Chromosome 14"/>
</dbReference>
<comment type="subcellular location">
    <subcellularLocation>
        <location evidence="1">Secreted</location>
    </subcellularLocation>
</comment>
<gene>
    <name evidence="8 9" type="primary">LOC118430991</name>
</gene>
<evidence type="ECO:0000313" key="7">
    <source>
        <dbReference type="Proteomes" id="UP000001554"/>
    </source>
</evidence>
<dbReference type="InterPro" id="IPR006024">
    <property type="entry name" value="Opioid_neupept"/>
</dbReference>
<evidence type="ECO:0000256" key="3">
    <source>
        <dbReference type="ARBA" id="ARBA00022525"/>
    </source>
</evidence>
<reference evidence="7" key="1">
    <citation type="journal article" date="2020" name="Nat. Ecol. Evol.">
        <title>Deeply conserved synteny resolves early events in vertebrate evolution.</title>
        <authorList>
            <person name="Simakov O."/>
            <person name="Marletaz F."/>
            <person name="Yue J.X."/>
            <person name="O'Connell B."/>
            <person name="Jenkins J."/>
            <person name="Brandt A."/>
            <person name="Calef R."/>
            <person name="Tung C.H."/>
            <person name="Huang T.K."/>
            <person name="Schmutz J."/>
            <person name="Satoh N."/>
            <person name="Yu J.K."/>
            <person name="Putnam N.H."/>
            <person name="Green R.E."/>
            <person name="Rokhsar D.S."/>
        </authorList>
    </citation>
    <scope>NUCLEOTIDE SEQUENCE [LARGE SCALE GENOMIC DNA]</scope>
    <source>
        <strain evidence="7">S238N-H82</strain>
    </source>
</reference>
<keyword evidence="7" id="KW-1185">Reference proteome</keyword>
<dbReference type="KEGG" id="bfo:118430991"/>
<evidence type="ECO:0000256" key="2">
    <source>
        <dbReference type="ARBA" id="ARBA00008543"/>
    </source>
</evidence>
<evidence type="ECO:0000256" key="5">
    <source>
        <dbReference type="SAM" id="Phobius"/>
    </source>
</evidence>
<feature type="chain" id="PRO_5044699018" evidence="6">
    <location>
        <begin position="23"/>
        <end position="145"/>
    </location>
</feature>
<keyword evidence="4" id="KW-1015">Disulfide bond</keyword>
<keyword evidence="5" id="KW-0812">Transmembrane</keyword>
<evidence type="ECO:0000256" key="1">
    <source>
        <dbReference type="ARBA" id="ARBA00004613"/>
    </source>
</evidence>
<accession>A0A9J7MBM2</accession>
<feature type="transmembrane region" description="Helical" evidence="5">
    <location>
        <begin position="92"/>
        <end position="115"/>
    </location>
</feature>
<dbReference type="RefSeq" id="XP_035697929.1">
    <property type="nucleotide sequence ID" value="XM_035842036.1"/>
</dbReference>
<dbReference type="AlphaFoldDB" id="A0A9J7MBM2"/>
<evidence type="ECO:0000256" key="6">
    <source>
        <dbReference type="SAM" id="SignalP"/>
    </source>
</evidence>
<sequence>MSQQIIAACLFVLTWSTVCVQAQNCTVKCTSCASDNSSDHGIKFNVTVCAEQCAQSLDNGPMWRYCMEIGTWRKEKDEPTGKPRNTGLKWQYILAITLSVMFIVVSILAVMYCAWRNCRNPVADNRLSYRKESIALDEEETFDPV</sequence>
<reference evidence="8 9" key="2">
    <citation type="submission" date="2025-04" db="UniProtKB">
        <authorList>
            <consortium name="RefSeq"/>
        </authorList>
    </citation>
    <scope>IDENTIFICATION</scope>
    <source>
        <strain evidence="8 9">S238N-H82</strain>
        <tissue evidence="8 9">Testes</tissue>
    </source>
</reference>
<evidence type="ECO:0000313" key="9">
    <source>
        <dbReference type="RefSeq" id="XP_035697929.1"/>
    </source>
</evidence>
<organism evidence="7 8">
    <name type="scientific">Branchiostoma floridae</name>
    <name type="common">Florida lancelet</name>
    <name type="synonym">Amphioxus</name>
    <dbReference type="NCBI Taxonomy" id="7739"/>
    <lineage>
        <taxon>Eukaryota</taxon>
        <taxon>Metazoa</taxon>
        <taxon>Chordata</taxon>
        <taxon>Cephalochordata</taxon>
        <taxon>Leptocardii</taxon>
        <taxon>Amphioxiformes</taxon>
        <taxon>Branchiostomatidae</taxon>
        <taxon>Branchiostoma</taxon>
    </lineage>
</organism>
<keyword evidence="6" id="KW-0732">Signal</keyword>
<evidence type="ECO:0000313" key="8">
    <source>
        <dbReference type="RefSeq" id="XP_035697928.1"/>
    </source>
</evidence>
<protein>
    <submittedName>
        <fullName evidence="8 9">Uncharacterized protein LOC118430991</fullName>
    </submittedName>
</protein>
<comment type="similarity">
    <text evidence="2">Belongs to the opioid neuropeptide precursor family.</text>
</comment>
<dbReference type="GeneID" id="118430991"/>
<dbReference type="OrthoDB" id="10473847at2759"/>
<keyword evidence="5" id="KW-0472">Membrane</keyword>
<keyword evidence="5" id="KW-1133">Transmembrane helix</keyword>
<name>A0A9J7MBM2_BRAFL</name>
<evidence type="ECO:0000256" key="4">
    <source>
        <dbReference type="ARBA" id="ARBA00023157"/>
    </source>
</evidence>
<keyword evidence="3" id="KW-0964">Secreted</keyword>
<dbReference type="GO" id="GO:0005576">
    <property type="term" value="C:extracellular region"/>
    <property type="evidence" value="ECO:0007669"/>
    <property type="project" value="UniProtKB-SubCell"/>
</dbReference>
<proteinExistence type="inferred from homology"/>
<dbReference type="GO" id="GO:0007218">
    <property type="term" value="P:neuropeptide signaling pathway"/>
    <property type="evidence" value="ECO:0007669"/>
    <property type="project" value="InterPro"/>
</dbReference>
<dbReference type="Pfam" id="PF01160">
    <property type="entry name" value="Opiods_neuropep"/>
    <property type="match status" value="1"/>
</dbReference>